<keyword evidence="5" id="KW-0819">tRNA processing</keyword>
<organism evidence="10 11">
    <name type="scientific">Chrysochloris asiatica</name>
    <name type="common">Cape golden mole</name>
    <dbReference type="NCBI Taxonomy" id="185453"/>
    <lineage>
        <taxon>Eukaryota</taxon>
        <taxon>Metazoa</taxon>
        <taxon>Chordata</taxon>
        <taxon>Craniata</taxon>
        <taxon>Vertebrata</taxon>
        <taxon>Euteleostomi</taxon>
        <taxon>Mammalia</taxon>
        <taxon>Eutheria</taxon>
        <taxon>Afrotheria</taxon>
        <taxon>Chrysochloridae</taxon>
        <taxon>Chrysochlorinae</taxon>
        <taxon>Chrysochloris</taxon>
    </lineage>
</organism>
<dbReference type="AlphaFoldDB" id="A0A9B0T4D0"/>
<reference evidence="11" key="1">
    <citation type="submission" date="2025-08" db="UniProtKB">
        <authorList>
            <consortium name="RefSeq"/>
        </authorList>
    </citation>
    <scope>IDENTIFICATION</scope>
    <source>
        <tissue evidence="11">Spleen</tissue>
    </source>
</reference>
<dbReference type="InterPro" id="IPR029063">
    <property type="entry name" value="SAM-dependent_MTases_sf"/>
</dbReference>
<keyword evidence="2" id="KW-0489">Methyltransferase</keyword>
<feature type="domain" description="TR61B FKBP-like" evidence="9">
    <location>
        <begin position="240"/>
        <end position="293"/>
    </location>
</feature>
<evidence type="ECO:0000256" key="2">
    <source>
        <dbReference type="ARBA" id="ARBA00022603"/>
    </source>
</evidence>
<dbReference type="GO" id="GO:0005739">
    <property type="term" value="C:mitochondrion"/>
    <property type="evidence" value="ECO:0007669"/>
    <property type="project" value="TreeGrafter"/>
</dbReference>
<evidence type="ECO:0000313" key="10">
    <source>
        <dbReference type="Proteomes" id="UP000504623"/>
    </source>
</evidence>
<protein>
    <recommendedName>
        <fullName evidence="1">tRNA (adenine(58)-N(1))-methyltransferase</fullName>
        <ecNumber evidence="1">2.1.1.220</ecNumber>
    </recommendedName>
</protein>
<dbReference type="FunFam" id="3.10.330.20:FF:000003">
    <property type="entry name" value="tRNA (Adenine(58)-N(1))-methyltransferase, mitochondrial isoform X1"/>
    <property type="match status" value="1"/>
</dbReference>
<evidence type="ECO:0000256" key="3">
    <source>
        <dbReference type="ARBA" id="ARBA00022679"/>
    </source>
</evidence>
<dbReference type="CTD" id="55006"/>
<dbReference type="InterPro" id="IPR014816">
    <property type="entry name" value="tRNA_MeTrfase_Gcd14"/>
</dbReference>
<dbReference type="Gene3D" id="3.10.330.20">
    <property type="match status" value="1"/>
</dbReference>
<dbReference type="OrthoDB" id="5585464at2759"/>
<evidence type="ECO:0000256" key="4">
    <source>
        <dbReference type="ARBA" id="ARBA00022691"/>
    </source>
</evidence>
<dbReference type="Pfam" id="PF21985">
    <property type="entry name" value="TR61B_FKBP-like"/>
    <property type="match status" value="1"/>
</dbReference>
<name>A0A9B0T4D0_CHRAS</name>
<evidence type="ECO:0000313" key="11">
    <source>
        <dbReference type="RefSeq" id="XP_006835346.1"/>
    </source>
</evidence>
<dbReference type="Pfam" id="PF08704">
    <property type="entry name" value="GCD14"/>
    <property type="match status" value="1"/>
</dbReference>
<evidence type="ECO:0000256" key="6">
    <source>
        <dbReference type="ARBA" id="ARBA00048481"/>
    </source>
</evidence>
<dbReference type="GO" id="GO:0031515">
    <property type="term" value="C:tRNA (m1A) methyltransferase complex"/>
    <property type="evidence" value="ECO:0007669"/>
    <property type="project" value="InterPro"/>
</dbReference>
<dbReference type="GO" id="GO:0160107">
    <property type="term" value="F:tRNA (adenine(58)-N1)-methyltransferase activity"/>
    <property type="evidence" value="ECO:0007669"/>
    <property type="project" value="UniProtKB-EC"/>
</dbReference>
<dbReference type="PANTHER" id="PTHR12133">
    <property type="entry name" value="TRNA (ADENINE(58)-N(1))-METHYLTRANSFERASE"/>
    <property type="match status" value="1"/>
</dbReference>
<dbReference type="Gene3D" id="3.40.50.150">
    <property type="entry name" value="Vaccinia Virus protein VP39"/>
    <property type="match status" value="1"/>
</dbReference>
<evidence type="ECO:0000256" key="5">
    <source>
        <dbReference type="ARBA" id="ARBA00022694"/>
    </source>
</evidence>
<feature type="region of interest" description="Disordered" evidence="7">
    <location>
        <begin position="1"/>
        <end position="50"/>
    </location>
</feature>
<proteinExistence type="predicted"/>
<feature type="region of interest" description="Disordered" evidence="7">
    <location>
        <begin position="137"/>
        <end position="158"/>
    </location>
</feature>
<feature type="region of interest" description="Disordered" evidence="7">
    <location>
        <begin position="175"/>
        <end position="233"/>
    </location>
</feature>
<comment type="catalytic activity">
    <reaction evidence="6">
        <text>an adenosine in mRNA + S-adenosyl-L-methionine = an N(1)-methyladenosine in mRNA + S-adenosyl-L-homocysteine + H(+)</text>
        <dbReference type="Rhea" id="RHEA:55392"/>
        <dbReference type="Rhea" id="RHEA-COMP:12414"/>
        <dbReference type="Rhea" id="RHEA-COMP:12415"/>
        <dbReference type="ChEBI" id="CHEBI:15378"/>
        <dbReference type="ChEBI" id="CHEBI:57856"/>
        <dbReference type="ChEBI" id="CHEBI:59789"/>
        <dbReference type="ChEBI" id="CHEBI:74411"/>
        <dbReference type="ChEBI" id="CHEBI:74491"/>
    </reaction>
</comment>
<keyword evidence="3" id="KW-0808">Transferase</keyword>
<dbReference type="PROSITE" id="PS51620">
    <property type="entry name" value="SAM_TRM61"/>
    <property type="match status" value="1"/>
</dbReference>
<dbReference type="GO" id="GO:0030488">
    <property type="term" value="P:tRNA methylation"/>
    <property type="evidence" value="ECO:0007669"/>
    <property type="project" value="InterPro"/>
</dbReference>
<dbReference type="SUPFAM" id="SSF53335">
    <property type="entry name" value="S-adenosyl-L-methionine-dependent methyltransferases"/>
    <property type="match status" value="1"/>
</dbReference>
<feature type="compositionally biased region" description="Basic and acidic residues" evidence="7">
    <location>
        <begin position="1"/>
        <end position="12"/>
    </location>
</feature>
<feature type="domain" description="tRNA (adenine(58)-N(1))-methyltransferase catalytic subunit TRM61 C-terminal" evidence="8">
    <location>
        <begin position="315"/>
        <end position="382"/>
    </location>
</feature>
<sequence length="535" mass="59721">MRRRTEAGRGLKEGNGAEGALGAEGVALRDADERWPQPQSSSHDPAEFPADCIWTSGSDGFGKRRVPPRLTSLAGDGSCAGFHAADRCCWPVLLRLQRLQKRYGFGPRSVPGGLKRETFRGAGSPFFESSTTYARTGQAAVRRKAPHTESLPAFPSHPGTGIRCLSALESLETLAPPEVSPRQEREDTNGCQDQSDSTHGRHKDHSHPTLGCHSQSATEVEELPDSSSPDSTSIEVPFRVGELILAETVRRQTQLKKLFRLRNAGHLSSNWGLVHFSKIIGKFLVQILKSSCGKQFMLRRPALKDYVLLMKRGPAISYPKDVNIMLLMINVHPRDTVLEAGSGFGGMSLFLSKAVESKGRVISFEIRKDHHDLAKKNYKQWRDSWKVSHVEEWPDNVDFVHKDISGATEDLKYFTSDAVEVFITQVIELLDGIHVCEPALSCEKISEVIVRDWMVCLSKQKTGILSQKVAPKTNTHLQLHFQKEIGIEGEILQEDEESQSDFPYGSFPYIARPIHWQTSHKAFLVKLRKSKPQLN</sequence>
<accession>A0A9B0T4D0</accession>
<dbReference type="InterPro" id="IPR049470">
    <property type="entry name" value="TRM61_C"/>
</dbReference>
<evidence type="ECO:0000256" key="1">
    <source>
        <dbReference type="ARBA" id="ARBA00012796"/>
    </source>
</evidence>
<dbReference type="PANTHER" id="PTHR12133:SF1">
    <property type="entry name" value="TRNA (ADENINE(58)-N(1))-METHYLTRANSFERASE, MITOCHONDRIAL"/>
    <property type="match status" value="1"/>
</dbReference>
<keyword evidence="4" id="KW-0949">S-adenosyl-L-methionine</keyword>
<dbReference type="Proteomes" id="UP000504623">
    <property type="component" value="Unplaced"/>
</dbReference>
<gene>
    <name evidence="11" type="primary">TRMT61B</name>
</gene>
<dbReference type="RefSeq" id="XP_006835346.1">
    <property type="nucleotide sequence ID" value="XM_006835283.1"/>
</dbReference>
<evidence type="ECO:0000259" key="8">
    <source>
        <dbReference type="Pfam" id="PF08704"/>
    </source>
</evidence>
<dbReference type="EC" id="2.1.1.220" evidence="1"/>
<dbReference type="InterPro" id="IPR054151">
    <property type="entry name" value="TR61B_FKBP-like"/>
</dbReference>
<evidence type="ECO:0000259" key="9">
    <source>
        <dbReference type="Pfam" id="PF21985"/>
    </source>
</evidence>
<evidence type="ECO:0000256" key="7">
    <source>
        <dbReference type="SAM" id="MobiDB-lite"/>
    </source>
</evidence>
<dbReference type="GeneID" id="102834748"/>
<keyword evidence="10" id="KW-1185">Reference proteome</keyword>